<evidence type="ECO:0000313" key="5">
    <source>
        <dbReference type="Proteomes" id="UP000198815"/>
    </source>
</evidence>
<dbReference type="RefSeq" id="WP_091968993.1">
    <property type="nucleotide sequence ID" value="NZ_FOGZ01000009.1"/>
</dbReference>
<evidence type="ECO:0000256" key="1">
    <source>
        <dbReference type="ARBA" id="ARBA00006096"/>
    </source>
</evidence>
<evidence type="ECO:0000313" key="4">
    <source>
        <dbReference type="EMBL" id="SER76576.1"/>
    </source>
</evidence>
<keyword evidence="4" id="KW-0121">Carboxypeptidase</keyword>
<keyword evidence="3" id="KW-1133">Transmembrane helix</keyword>
<dbReference type="InterPro" id="IPR000667">
    <property type="entry name" value="Peptidase_S13"/>
</dbReference>
<dbReference type="GO" id="GO:0000270">
    <property type="term" value="P:peptidoglycan metabolic process"/>
    <property type="evidence" value="ECO:0007669"/>
    <property type="project" value="TreeGrafter"/>
</dbReference>
<dbReference type="GO" id="GO:0004185">
    <property type="term" value="F:serine-type carboxypeptidase activity"/>
    <property type="evidence" value="ECO:0007669"/>
    <property type="project" value="InterPro"/>
</dbReference>
<evidence type="ECO:0000256" key="3">
    <source>
        <dbReference type="SAM" id="Phobius"/>
    </source>
</evidence>
<reference evidence="4 5" key="1">
    <citation type="submission" date="2016-10" db="EMBL/GenBank/DDBJ databases">
        <authorList>
            <person name="de Groot N.N."/>
        </authorList>
    </citation>
    <scope>NUCLEOTIDE SEQUENCE [LARGE SCALE GENOMIC DNA]</scope>
    <source>
        <strain evidence="4 5">DSM 16859</strain>
    </source>
</reference>
<comment type="similarity">
    <text evidence="1">Belongs to the peptidase S13 family.</text>
</comment>
<keyword evidence="4" id="KW-0645">Protease</keyword>
<keyword evidence="3" id="KW-0812">Transmembrane</keyword>
<feature type="transmembrane region" description="Helical" evidence="3">
    <location>
        <begin position="12"/>
        <end position="30"/>
    </location>
</feature>
<protein>
    <submittedName>
        <fullName evidence="4">D-alanyl-D-alanine carboxypeptidase / D-alanyl-D-alanine-endopeptidase (Penicillin-binding protein 4)</fullName>
    </submittedName>
</protein>
<dbReference type="GO" id="GO:0006508">
    <property type="term" value="P:proteolysis"/>
    <property type="evidence" value="ECO:0007669"/>
    <property type="project" value="InterPro"/>
</dbReference>
<dbReference type="NCBIfam" id="TIGR00666">
    <property type="entry name" value="PBP4"/>
    <property type="match status" value="1"/>
</dbReference>
<dbReference type="AlphaFoldDB" id="A0A1H9RV33"/>
<dbReference type="Proteomes" id="UP000198815">
    <property type="component" value="Unassembled WGS sequence"/>
</dbReference>
<keyword evidence="2" id="KW-0378">Hydrolase</keyword>
<keyword evidence="5" id="KW-1185">Reference proteome</keyword>
<dbReference type="OrthoDB" id="56883at2"/>
<dbReference type="Pfam" id="PF02113">
    <property type="entry name" value="Peptidase_S13"/>
    <property type="match status" value="2"/>
</dbReference>
<dbReference type="SUPFAM" id="SSF56601">
    <property type="entry name" value="beta-lactamase/transpeptidase-like"/>
    <property type="match status" value="1"/>
</dbReference>
<name>A0A1H9RV33_9ACTN</name>
<dbReference type="STRING" id="64702.SAMN05443377_10970"/>
<dbReference type="InterPro" id="IPR012338">
    <property type="entry name" value="Beta-lactam/transpept-like"/>
</dbReference>
<dbReference type="Gene3D" id="3.40.710.10">
    <property type="entry name" value="DD-peptidase/beta-lactamase superfamily"/>
    <property type="match status" value="2"/>
</dbReference>
<accession>A0A1H9RV33</accession>
<dbReference type="PRINTS" id="PR00922">
    <property type="entry name" value="DADACBPTASE3"/>
</dbReference>
<organism evidence="4 5">
    <name type="scientific">Propionibacterium cyclohexanicum</name>
    <dbReference type="NCBI Taxonomy" id="64702"/>
    <lineage>
        <taxon>Bacteria</taxon>
        <taxon>Bacillati</taxon>
        <taxon>Actinomycetota</taxon>
        <taxon>Actinomycetes</taxon>
        <taxon>Propionibacteriales</taxon>
        <taxon>Propionibacteriaceae</taxon>
        <taxon>Propionibacterium</taxon>
    </lineage>
</organism>
<dbReference type="Gene3D" id="3.50.80.20">
    <property type="entry name" value="D-Ala-D-Ala carboxypeptidase C, peptidase S13"/>
    <property type="match status" value="1"/>
</dbReference>
<sequence length="461" mass="46771">MNSSKRPRWLHWVILVIAVVVAGVITAVGWRPLATSSGLIVPPAASTVPASLFSRSPSAGPDGSGAISPAPVPAGFRPASAQKVSAAVAAVGVPPEVSLVVRDLGSGAVLSADRGDDPVIPASSMKLMTTISLIDKVGPDTSYPTKVVSAPDGGIILVGGGDPMLGSTDAAFKYGSVLPPTLKQLADQTASALKAAGRTQVSLGYDDSLFTGPSRHPGWVPDDMQYVNDISALMVDEGAGSTTPSASAAQAFADQLGADGIAVTGTPSARTAGNSDTQLAAVSSLPLWQLVQQCLRRSDNTIAEVLFRHLAIAYGQPASFEGGASALHQAMVSLGLWRAGVVLNDGSGLDEADRLTTSALSQAIVLAASRDDLRNVLAALPVAAVNGTLQTRFLDAASFAGAGRVRAKTGSLDVSGALVGYTPTADGAMVAFAIVEHITDSDVRPYLDRLAAALSACPCSG</sequence>
<dbReference type="EMBL" id="FOGZ01000009">
    <property type="protein sequence ID" value="SER76576.1"/>
    <property type="molecule type" value="Genomic_DNA"/>
</dbReference>
<proteinExistence type="inferred from homology"/>
<dbReference type="PANTHER" id="PTHR30023">
    <property type="entry name" value="D-ALANYL-D-ALANINE CARBOXYPEPTIDASE"/>
    <property type="match status" value="1"/>
</dbReference>
<dbReference type="PANTHER" id="PTHR30023:SF0">
    <property type="entry name" value="PENICILLIN-SENSITIVE CARBOXYPEPTIDASE A"/>
    <property type="match status" value="1"/>
</dbReference>
<gene>
    <name evidence="4" type="ORF">SAMN05443377_10970</name>
</gene>
<keyword evidence="3" id="KW-0472">Membrane</keyword>
<evidence type="ECO:0000256" key="2">
    <source>
        <dbReference type="ARBA" id="ARBA00022801"/>
    </source>
</evidence>